<reference evidence="1" key="1">
    <citation type="submission" date="2020-12" db="EMBL/GenBank/DDBJ databases">
        <title>Enhanced detection system for hospital associated transmission using whole genome sequencing surveillance.</title>
        <authorList>
            <person name="Harrison L.H."/>
            <person name="Van Tyne D."/>
            <person name="Marsh J.W."/>
            <person name="Griffith M.P."/>
            <person name="Snyder D.J."/>
            <person name="Cooper V.S."/>
            <person name="Mustapha M."/>
        </authorList>
    </citation>
    <scope>NUCLEOTIDE SEQUENCE</scope>
    <source>
        <strain evidence="1">PSB00042</strain>
    </source>
</reference>
<name>A0A8I1ED99_PSEPU</name>
<gene>
    <name evidence="1" type="ORF">JEU22_04445</name>
</gene>
<protein>
    <submittedName>
        <fullName evidence="1">Uncharacterized protein</fullName>
    </submittedName>
</protein>
<comment type="caution">
    <text evidence="1">The sequence shown here is derived from an EMBL/GenBank/DDBJ whole genome shotgun (WGS) entry which is preliminary data.</text>
</comment>
<sequence length="108" mass="12189">MKSTEQKDLSTYTKVILGQLLHACNYQNGESIVEPASPNSSTIDPGELDDIRDVVEEIYEHAFITDSGKIRAFMSCAIQDDGMLKVRFSGDFLEWEGRKSFLSYYAPK</sequence>
<evidence type="ECO:0000313" key="2">
    <source>
        <dbReference type="Proteomes" id="UP000637061"/>
    </source>
</evidence>
<dbReference type="Proteomes" id="UP000637061">
    <property type="component" value="Unassembled WGS sequence"/>
</dbReference>
<dbReference type="EMBL" id="JAEHTE010000002">
    <property type="protein sequence ID" value="MBI6883153.1"/>
    <property type="molecule type" value="Genomic_DNA"/>
</dbReference>
<dbReference type="AlphaFoldDB" id="A0A8I1ED99"/>
<organism evidence="1 2">
    <name type="scientific">Pseudomonas putida</name>
    <name type="common">Arthrobacter siderocapsulatus</name>
    <dbReference type="NCBI Taxonomy" id="303"/>
    <lineage>
        <taxon>Bacteria</taxon>
        <taxon>Pseudomonadati</taxon>
        <taxon>Pseudomonadota</taxon>
        <taxon>Gammaproteobacteria</taxon>
        <taxon>Pseudomonadales</taxon>
        <taxon>Pseudomonadaceae</taxon>
        <taxon>Pseudomonas</taxon>
    </lineage>
</organism>
<evidence type="ECO:0000313" key="1">
    <source>
        <dbReference type="EMBL" id="MBI6883153.1"/>
    </source>
</evidence>
<accession>A0A8I1ED99</accession>
<proteinExistence type="predicted"/>
<dbReference type="RefSeq" id="WP_198746767.1">
    <property type="nucleotide sequence ID" value="NZ_JAEHTE010000002.1"/>
</dbReference>